<feature type="binding site" evidence="11">
    <location>
        <position position="134"/>
    </location>
    <ligand>
        <name>Mg(2+)</name>
        <dbReference type="ChEBI" id="CHEBI:18420"/>
        <label>1</label>
    </ligand>
</feature>
<evidence type="ECO:0000256" key="4">
    <source>
        <dbReference type="ARBA" id="ARBA00011245"/>
    </source>
</evidence>
<dbReference type="GO" id="GO:0003676">
    <property type="term" value="F:nucleic acid binding"/>
    <property type="evidence" value="ECO:0007669"/>
    <property type="project" value="InterPro"/>
</dbReference>
<evidence type="ECO:0000313" key="15">
    <source>
        <dbReference type="Proteomes" id="UP000325372"/>
    </source>
</evidence>
<keyword evidence="11" id="KW-0963">Cytoplasm</keyword>
<feature type="region of interest" description="Disordered" evidence="12">
    <location>
        <begin position="41"/>
        <end position="64"/>
    </location>
</feature>
<evidence type="ECO:0000256" key="1">
    <source>
        <dbReference type="ARBA" id="ARBA00000077"/>
    </source>
</evidence>
<gene>
    <name evidence="11 14" type="primary">rnhA</name>
    <name evidence="14" type="ORF">F3N42_01820</name>
</gene>
<evidence type="ECO:0000256" key="7">
    <source>
        <dbReference type="ARBA" id="ARBA00022723"/>
    </source>
</evidence>
<evidence type="ECO:0000256" key="9">
    <source>
        <dbReference type="ARBA" id="ARBA00022801"/>
    </source>
</evidence>
<proteinExistence type="inferred from homology"/>
<comment type="subcellular location">
    <subcellularLocation>
        <location evidence="11">Cytoplasm</location>
    </subcellularLocation>
</comment>
<dbReference type="GO" id="GO:0043137">
    <property type="term" value="P:DNA replication, removal of RNA primer"/>
    <property type="evidence" value="ECO:0007669"/>
    <property type="project" value="TreeGrafter"/>
</dbReference>
<comment type="similarity">
    <text evidence="3 11">Belongs to the RNase H family.</text>
</comment>
<dbReference type="InterPro" id="IPR002156">
    <property type="entry name" value="RNaseH_domain"/>
</dbReference>
<keyword evidence="8 11" id="KW-0255">Endonuclease</keyword>
<dbReference type="InterPro" id="IPR022892">
    <property type="entry name" value="RNaseHI"/>
</dbReference>
<dbReference type="PROSITE" id="PS50879">
    <property type="entry name" value="RNASE_H_1"/>
    <property type="match status" value="1"/>
</dbReference>
<dbReference type="EMBL" id="VYXP01000002">
    <property type="protein sequence ID" value="KAA9133123.1"/>
    <property type="molecule type" value="Genomic_DNA"/>
</dbReference>
<dbReference type="InterPro" id="IPR012337">
    <property type="entry name" value="RNaseH-like_sf"/>
</dbReference>
<evidence type="ECO:0000256" key="3">
    <source>
        <dbReference type="ARBA" id="ARBA00005300"/>
    </source>
</evidence>
<dbReference type="Proteomes" id="UP000325372">
    <property type="component" value="Unassembled WGS sequence"/>
</dbReference>
<organism evidence="14 15">
    <name type="scientific">Marinihelvus fidelis</name>
    <dbReference type="NCBI Taxonomy" id="2613842"/>
    <lineage>
        <taxon>Bacteria</taxon>
        <taxon>Pseudomonadati</taxon>
        <taxon>Pseudomonadota</taxon>
        <taxon>Gammaproteobacteria</taxon>
        <taxon>Chromatiales</taxon>
        <taxon>Wenzhouxiangellaceae</taxon>
        <taxon>Marinihelvus</taxon>
    </lineage>
</organism>
<comment type="function">
    <text evidence="2 11">Endonuclease that specifically degrades the RNA of RNA-DNA hybrids.</text>
</comment>
<evidence type="ECO:0000256" key="12">
    <source>
        <dbReference type="SAM" id="MobiDB-lite"/>
    </source>
</evidence>
<evidence type="ECO:0000256" key="8">
    <source>
        <dbReference type="ARBA" id="ARBA00022759"/>
    </source>
</evidence>
<dbReference type="AlphaFoldDB" id="A0A5N0TDG2"/>
<dbReference type="Pfam" id="PF00075">
    <property type="entry name" value="RNase_H"/>
    <property type="match status" value="1"/>
</dbReference>
<evidence type="ECO:0000259" key="13">
    <source>
        <dbReference type="PROSITE" id="PS50879"/>
    </source>
</evidence>
<evidence type="ECO:0000256" key="10">
    <source>
        <dbReference type="ARBA" id="ARBA00022842"/>
    </source>
</evidence>
<feature type="binding site" evidence="11">
    <location>
        <position position="96"/>
    </location>
    <ligand>
        <name>Mg(2+)</name>
        <dbReference type="ChEBI" id="CHEBI:18420"/>
        <label>2</label>
    </ligand>
</feature>
<keyword evidence="6 11" id="KW-0540">Nuclease</keyword>
<dbReference type="NCBIfam" id="NF001236">
    <property type="entry name" value="PRK00203.1"/>
    <property type="match status" value="1"/>
</dbReference>
<keyword evidence="9 11" id="KW-0378">Hydrolase</keyword>
<dbReference type="EC" id="3.1.26.4" evidence="5 11"/>
<dbReference type="InterPro" id="IPR050092">
    <property type="entry name" value="RNase_H"/>
</dbReference>
<sequence>MPAIAPALFRARVEGGAGYRRYEHECPRWLAAPAVRIRRPGSRAGATEPGPAHCQPGPFRPAGVQWRRRAGDGVRAGTNHESQGTIGLNRISLYTDGACSGNPGPGGWGALLIWGEHRKELNGGEAATTNNRMELRAVIEGLKAITRREPVTIYTDSTYVMKGVTEWMRGWKARGWKTASRQPVKNRDLWEALDAALQGHDVSWTWVKGHAGDPGNERADELARAGIRR</sequence>
<dbReference type="GO" id="GO:0004523">
    <property type="term" value="F:RNA-DNA hybrid ribonuclease activity"/>
    <property type="evidence" value="ECO:0007669"/>
    <property type="project" value="UniProtKB-UniRule"/>
</dbReference>
<reference evidence="14 15" key="1">
    <citation type="submission" date="2019-09" db="EMBL/GenBank/DDBJ databases">
        <title>Wenzhouxiangella sp. Genome sequencing and assembly.</title>
        <authorList>
            <person name="Zhang R."/>
        </authorList>
    </citation>
    <scope>NUCLEOTIDE SEQUENCE [LARGE SCALE GENOMIC DNA]</scope>
    <source>
        <strain evidence="14 15">W260</strain>
    </source>
</reference>
<keyword evidence="10 11" id="KW-0460">Magnesium</keyword>
<feature type="binding site" evidence="11">
    <location>
        <position position="220"/>
    </location>
    <ligand>
        <name>Mg(2+)</name>
        <dbReference type="ChEBI" id="CHEBI:18420"/>
        <label>2</label>
    </ligand>
</feature>
<accession>A0A5N0TDG2</accession>
<name>A0A5N0TDG2_9GAMM</name>
<feature type="domain" description="RNase H type-1" evidence="13">
    <location>
        <begin position="87"/>
        <end position="228"/>
    </location>
</feature>
<dbReference type="PANTHER" id="PTHR10642">
    <property type="entry name" value="RIBONUCLEASE H1"/>
    <property type="match status" value="1"/>
</dbReference>
<dbReference type="InterPro" id="IPR036397">
    <property type="entry name" value="RNaseH_sf"/>
</dbReference>
<dbReference type="GO" id="GO:0005737">
    <property type="term" value="C:cytoplasm"/>
    <property type="evidence" value="ECO:0007669"/>
    <property type="project" value="UniProtKB-SubCell"/>
</dbReference>
<evidence type="ECO:0000313" key="14">
    <source>
        <dbReference type="EMBL" id="KAA9133123.1"/>
    </source>
</evidence>
<evidence type="ECO:0000256" key="6">
    <source>
        <dbReference type="ARBA" id="ARBA00022722"/>
    </source>
</evidence>
<comment type="catalytic activity">
    <reaction evidence="1 11">
        <text>Endonucleolytic cleavage to 5'-phosphomonoester.</text>
        <dbReference type="EC" id="3.1.26.4"/>
    </reaction>
</comment>
<evidence type="ECO:0000256" key="11">
    <source>
        <dbReference type="HAMAP-Rule" id="MF_00042"/>
    </source>
</evidence>
<dbReference type="Gene3D" id="3.30.420.10">
    <property type="entry name" value="Ribonuclease H-like superfamily/Ribonuclease H"/>
    <property type="match status" value="1"/>
</dbReference>
<comment type="caution">
    <text evidence="14">The sequence shown here is derived from an EMBL/GenBank/DDBJ whole genome shotgun (WGS) entry which is preliminary data.</text>
</comment>
<evidence type="ECO:0000256" key="2">
    <source>
        <dbReference type="ARBA" id="ARBA00004065"/>
    </source>
</evidence>
<feature type="binding site" evidence="11">
    <location>
        <position position="156"/>
    </location>
    <ligand>
        <name>Mg(2+)</name>
        <dbReference type="ChEBI" id="CHEBI:18420"/>
        <label>1</label>
    </ligand>
</feature>
<dbReference type="CDD" id="cd09278">
    <property type="entry name" value="RNase_HI_prokaryote_like"/>
    <property type="match status" value="1"/>
</dbReference>
<comment type="cofactor">
    <cofactor evidence="11">
        <name>Mg(2+)</name>
        <dbReference type="ChEBI" id="CHEBI:18420"/>
    </cofactor>
    <text evidence="11">Binds 1 Mg(2+) ion per subunit. May bind a second metal ion at a regulatory site, or after substrate binding.</text>
</comment>
<feature type="binding site" evidence="11">
    <location>
        <position position="96"/>
    </location>
    <ligand>
        <name>Mg(2+)</name>
        <dbReference type="ChEBI" id="CHEBI:18420"/>
        <label>1</label>
    </ligand>
</feature>
<dbReference type="HAMAP" id="MF_00042">
    <property type="entry name" value="RNase_H"/>
    <property type="match status" value="1"/>
</dbReference>
<dbReference type="FunFam" id="3.30.420.10:FF:000089">
    <property type="entry name" value="Ribonuclease H"/>
    <property type="match status" value="1"/>
</dbReference>
<dbReference type="PANTHER" id="PTHR10642:SF26">
    <property type="entry name" value="RIBONUCLEASE H1"/>
    <property type="match status" value="1"/>
</dbReference>
<keyword evidence="7 11" id="KW-0479">Metal-binding</keyword>
<protein>
    <recommendedName>
        <fullName evidence="5 11">Ribonuclease H</fullName>
        <shortName evidence="11">RNase H</shortName>
        <ecNumber evidence="5 11">3.1.26.4</ecNumber>
    </recommendedName>
</protein>
<evidence type="ECO:0000256" key="5">
    <source>
        <dbReference type="ARBA" id="ARBA00012180"/>
    </source>
</evidence>
<dbReference type="SUPFAM" id="SSF53098">
    <property type="entry name" value="Ribonuclease H-like"/>
    <property type="match status" value="1"/>
</dbReference>
<comment type="subunit">
    <text evidence="4 11">Monomer.</text>
</comment>
<keyword evidence="15" id="KW-1185">Reference proteome</keyword>
<dbReference type="GO" id="GO:0000287">
    <property type="term" value="F:magnesium ion binding"/>
    <property type="evidence" value="ECO:0007669"/>
    <property type="project" value="UniProtKB-UniRule"/>
</dbReference>